<keyword evidence="5" id="KW-1185">Reference proteome</keyword>
<dbReference type="InterPro" id="IPR051164">
    <property type="entry name" value="NmrA-like_oxidored"/>
</dbReference>
<keyword evidence="2" id="KW-0521">NADP</keyword>
<evidence type="ECO:0000313" key="5">
    <source>
        <dbReference type="Proteomes" id="UP000191901"/>
    </source>
</evidence>
<evidence type="ECO:0000256" key="1">
    <source>
        <dbReference type="ARBA" id="ARBA00006328"/>
    </source>
</evidence>
<comment type="similarity">
    <text evidence="1">Belongs to the NmrA-type oxidoreductase family.</text>
</comment>
<protein>
    <submittedName>
        <fullName evidence="4">NAD-dependent epimerase</fullName>
    </submittedName>
</protein>
<dbReference type="PANTHER" id="PTHR42748">
    <property type="entry name" value="NITROGEN METABOLITE REPRESSION PROTEIN NMRA FAMILY MEMBER"/>
    <property type="match status" value="1"/>
</dbReference>
<dbReference type="Proteomes" id="UP000191901">
    <property type="component" value="Chromosome"/>
</dbReference>
<evidence type="ECO:0000259" key="3">
    <source>
        <dbReference type="Pfam" id="PF05368"/>
    </source>
</evidence>
<reference evidence="4 5" key="1">
    <citation type="journal article" date="2016" name="Biochim. Biophys. Acta">
        <title>Characterization of red-shifted phycobilisomes isolated from the chlorophyll f-containing cyanobacterium Halomicronema hongdechloris.</title>
        <authorList>
            <person name="Li Y."/>
            <person name="Lin Y."/>
            <person name="Garvey C.J."/>
            <person name="Birch D."/>
            <person name="Corkery R.W."/>
            <person name="Loughlin P.C."/>
            <person name="Scheer H."/>
            <person name="Willows R.D."/>
            <person name="Chen M."/>
        </authorList>
    </citation>
    <scope>NUCLEOTIDE SEQUENCE [LARGE SCALE GENOMIC DNA]</scope>
    <source>
        <strain evidence="4 5">C2206</strain>
    </source>
</reference>
<dbReference type="KEGG" id="hhg:XM38_025620"/>
<proteinExistence type="inferred from homology"/>
<dbReference type="PANTHER" id="PTHR42748:SF7">
    <property type="entry name" value="NMRA LIKE REDOX SENSOR 1-RELATED"/>
    <property type="match status" value="1"/>
</dbReference>
<dbReference type="Pfam" id="PF05368">
    <property type="entry name" value="NmrA"/>
    <property type="match status" value="1"/>
</dbReference>
<dbReference type="InterPro" id="IPR036291">
    <property type="entry name" value="NAD(P)-bd_dom_sf"/>
</dbReference>
<name>A0A1Z3HMT3_9CYAN</name>
<gene>
    <name evidence="4" type="ORF">XM38_025620</name>
</gene>
<evidence type="ECO:0000256" key="2">
    <source>
        <dbReference type="ARBA" id="ARBA00022857"/>
    </source>
</evidence>
<dbReference type="Gene3D" id="3.40.50.720">
    <property type="entry name" value="NAD(P)-binding Rossmann-like Domain"/>
    <property type="match status" value="1"/>
</dbReference>
<dbReference type="STRING" id="1641165.XM38_22565"/>
<evidence type="ECO:0000313" key="4">
    <source>
        <dbReference type="EMBL" id="ASC71609.1"/>
    </source>
</evidence>
<dbReference type="InterPro" id="IPR008030">
    <property type="entry name" value="NmrA-like"/>
</dbReference>
<dbReference type="OrthoDB" id="9794300at2"/>
<dbReference type="RefSeq" id="WP_088429994.1">
    <property type="nucleotide sequence ID" value="NZ_CP021983.2"/>
</dbReference>
<sequence length="295" mass="32810">MQKRVLVYGATGVQGGPVVSQLLKAGFTVRLLVRDRHKAEFWQQAGAELAFGDLGDHPSLEKANRDVDRVFLQLPLEFTETVFEYGRNAIEAAQEAGVELLVFNTSVLVPEAKTGVKALDLKHDVECYLRESGLPYIILRPTFYMENLAAPWSIPSIMQQGTVAYPMPSDFCASWISVEDMAAYVVQALKNPELADSVFNIGGPEVLAAEDIAKKFAHALNRQIDYYPIPLNQFEEQINAVIGEPVGTEITALYRWFVTQPQSPAALNLDSVLQKLPVQLTPMKDWIHKKDCFAA</sequence>
<dbReference type="EMBL" id="CP021983">
    <property type="protein sequence ID" value="ASC71609.1"/>
    <property type="molecule type" value="Genomic_DNA"/>
</dbReference>
<dbReference type="SUPFAM" id="SSF51735">
    <property type="entry name" value="NAD(P)-binding Rossmann-fold domains"/>
    <property type="match status" value="1"/>
</dbReference>
<organism evidence="4 5">
    <name type="scientific">Halomicronema hongdechloris C2206</name>
    <dbReference type="NCBI Taxonomy" id="1641165"/>
    <lineage>
        <taxon>Bacteria</taxon>
        <taxon>Bacillati</taxon>
        <taxon>Cyanobacteriota</taxon>
        <taxon>Cyanophyceae</taxon>
        <taxon>Nodosilineales</taxon>
        <taxon>Nodosilineaceae</taxon>
        <taxon>Halomicronema</taxon>
    </lineage>
</organism>
<accession>A0A1Z3HMT3</accession>
<dbReference type="AlphaFoldDB" id="A0A1Z3HMT3"/>
<feature type="domain" description="NmrA-like" evidence="3">
    <location>
        <begin position="1"/>
        <end position="264"/>
    </location>
</feature>